<proteinExistence type="inferred from homology"/>
<dbReference type="PROSITE" id="PS51219">
    <property type="entry name" value="DPCK"/>
    <property type="match status" value="1"/>
</dbReference>
<dbReference type="EC" id="2.7.1.24" evidence="3"/>
<accession>A0A644W6S4</accession>
<organism evidence="3">
    <name type="scientific">bioreactor metagenome</name>
    <dbReference type="NCBI Taxonomy" id="1076179"/>
    <lineage>
        <taxon>unclassified sequences</taxon>
        <taxon>metagenomes</taxon>
        <taxon>ecological metagenomes</taxon>
    </lineage>
</organism>
<gene>
    <name evidence="3" type="primary">coaE_15</name>
    <name evidence="3" type="ORF">SDC9_45432</name>
</gene>
<keyword evidence="3" id="KW-0418">Kinase</keyword>
<keyword evidence="3" id="KW-0808">Transferase</keyword>
<comment type="caution">
    <text evidence="3">The sequence shown here is derived from an EMBL/GenBank/DDBJ whole genome shotgun (WGS) entry which is preliminary data.</text>
</comment>
<dbReference type="PANTHER" id="PTHR10695">
    <property type="entry name" value="DEPHOSPHO-COA KINASE-RELATED"/>
    <property type="match status" value="1"/>
</dbReference>
<dbReference type="AlphaFoldDB" id="A0A644W6S4"/>
<protein>
    <submittedName>
        <fullName evidence="3">Dephospho-CoA kinase</fullName>
        <ecNumber evidence="3">2.7.1.24</ecNumber>
    </submittedName>
</protein>
<dbReference type="Pfam" id="PF01121">
    <property type="entry name" value="CoaE"/>
    <property type="match status" value="1"/>
</dbReference>
<evidence type="ECO:0000256" key="1">
    <source>
        <dbReference type="ARBA" id="ARBA00022741"/>
    </source>
</evidence>
<name>A0A644W6S4_9ZZZZ</name>
<dbReference type="NCBIfam" id="TIGR00152">
    <property type="entry name" value="dephospho-CoA kinase"/>
    <property type="match status" value="1"/>
</dbReference>
<evidence type="ECO:0000256" key="2">
    <source>
        <dbReference type="ARBA" id="ARBA00022840"/>
    </source>
</evidence>
<dbReference type="PANTHER" id="PTHR10695:SF46">
    <property type="entry name" value="BIFUNCTIONAL COENZYME A SYNTHASE-RELATED"/>
    <property type="match status" value="1"/>
</dbReference>
<keyword evidence="1" id="KW-0547">Nucleotide-binding</keyword>
<keyword evidence="2" id="KW-0067">ATP-binding</keyword>
<reference evidence="3" key="1">
    <citation type="submission" date="2019-08" db="EMBL/GenBank/DDBJ databases">
        <authorList>
            <person name="Kucharzyk K."/>
            <person name="Murdoch R.W."/>
            <person name="Higgins S."/>
            <person name="Loffler F."/>
        </authorList>
    </citation>
    <scope>NUCLEOTIDE SEQUENCE</scope>
</reference>
<dbReference type="InterPro" id="IPR001977">
    <property type="entry name" value="Depp_CoAkinase"/>
</dbReference>
<dbReference type="SUPFAM" id="SSF52540">
    <property type="entry name" value="P-loop containing nucleoside triphosphate hydrolases"/>
    <property type="match status" value="1"/>
</dbReference>
<dbReference type="GO" id="GO:0005524">
    <property type="term" value="F:ATP binding"/>
    <property type="evidence" value="ECO:0007669"/>
    <property type="project" value="UniProtKB-KW"/>
</dbReference>
<dbReference type="InterPro" id="IPR027417">
    <property type="entry name" value="P-loop_NTPase"/>
</dbReference>
<dbReference type="GO" id="GO:0004140">
    <property type="term" value="F:dephospho-CoA kinase activity"/>
    <property type="evidence" value="ECO:0007669"/>
    <property type="project" value="UniProtKB-EC"/>
</dbReference>
<dbReference type="CDD" id="cd02022">
    <property type="entry name" value="DPCK"/>
    <property type="match status" value="1"/>
</dbReference>
<dbReference type="EMBL" id="VSSQ01000653">
    <property type="protein sequence ID" value="MPL99216.1"/>
    <property type="molecule type" value="Genomic_DNA"/>
</dbReference>
<dbReference type="HAMAP" id="MF_00376">
    <property type="entry name" value="Dephospho_CoA_kinase"/>
    <property type="match status" value="1"/>
</dbReference>
<evidence type="ECO:0000313" key="3">
    <source>
        <dbReference type="EMBL" id="MPL99216.1"/>
    </source>
</evidence>
<dbReference type="Gene3D" id="3.40.50.300">
    <property type="entry name" value="P-loop containing nucleotide triphosphate hydrolases"/>
    <property type="match status" value="1"/>
</dbReference>
<dbReference type="GO" id="GO:0015937">
    <property type="term" value="P:coenzyme A biosynthetic process"/>
    <property type="evidence" value="ECO:0007669"/>
    <property type="project" value="InterPro"/>
</dbReference>
<sequence>MVIGITGGIGSGKSTLSKLLRQHGYPVYDTDKEARRLQDEDVVLVQQIKSLFGENIYVDGKLNRPAVAALVFSNPELLQKLTTIVHPAVKQDFIDWKRNYNSEGLIFMESAVLFEGGFNLLTDKIILVTASEDIRIQRVTKRDNISREQVLSRIKNQIPDSEKAPKSDLIINTNQGLPDDVMQLIVVWQH</sequence>